<evidence type="ECO:0000313" key="3">
    <source>
        <dbReference type="Proteomes" id="UP000078532"/>
    </source>
</evidence>
<proteinExistence type="predicted"/>
<evidence type="ECO:0000313" key="2">
    <source>
        <dbReference type="EMBL" id="OAT81771.1"/>
    </source>
</evidence>
<keyword evidence="1" id="KW-0472">Membrane</keyword>
<dbReference type="AlphaFoldDB" id="A0A1B7LER1"/>
<reference evidence="2 3" key="1">
    <citation type="submission" date="2016-04" db="EMBL/GenBank/DDBJ databases">
        <authorList>
            <person name="Evans L.H."/>
            <person name="Alamgir A."/>
            <person name="Owens N."/>
            <person name="Weber N.D."/>
            <person name="Virtaneva K."/>
            <person name="Barbian K."/>
            <person name="Babar A."/>
            <person name="Rosenke K."/>
        </authorList>
    </citation>
    <scope>NUCLEOTIDE SEQUENCE [LARGE SCALE GENOMIC DNA]</scope>
    <source>
        <strain evidence="2 3">LMa1</strain>
    </source>
</reference>
<dbReference type="EMBL" id="LYVF01000158">
    <property type="protein sequence ID" value="OAT81771.1"/>
    <property type="molecule type" value="Genomic_DNA"/>
</dbReference>
<dbReference type="Proteomes" id="UP000078532">
    <property type="component" value="Unassembled WGS sequence"/>
</dbReference>
<feature type="transmembrane region" description="Helical" evidence="1">
    <location>
        <begin position="123"/>
        <end position="143"/>
    </location>
</feature>
<dbReference type="OrthoDB" id="1786870at2"/>
<dbReference type="RefSeq" id="WP_066668244.1">
    <property type="nucleotide sequence ID" value="NZ_LYVF01000158.1"/>
</dbReference>
<comment type="caution">
    <text evidence="2">The sequence shown here is derived from an EMBL/GenBank/DDBJ whole genome shotgun (WGS) entry which is preliminary data.</text>
</comment>
<name>A0A1B7LER1_9FIRM</name>
<protein>
    <submittedName>
        <fullName evidence="2">Uncharacterized protein</fullName>
    </submittedName>
</protein>
<gene>
    <name evidence="2" type="ORF">A6M21_10250</name>
</gene>
<dbReference type="STRING" id="1838280.A6M21_10250"/>
<keyword evidence="1" id="KW-1133">Transmembrane helix</keyword>
<organism evidence="2 3">
    <name type="scientific">Desulfotomaculum copahuensis</name>
    <dbReference type="NCBI Taxonomy" id="1838280"/>
    <lineage>
        <taxon>Bacteria</taxon>
        <taxon>Bacillati</taxon>
        <taxon>Bacillota</taxon>
        <taxon>Clostridia</taxon>
        <taxon>Eubacteriales</taxon>
        <taxon>Desulfotomaculaceae</taxon>
        <taxon>Desulfotomaculum</taxon>
    </lineage>
</organism>
<keyword evidence="1" id="KW-0812">Transmembrane</keyword>
<accession>A0A1B7LER1</accession>
<keyword evidence="3" id="KW-1185">Reference proteome</keyword>
<evidence type="ECO:0000256" key="1">
    <source>
        <dbReference type="SAM" id="Phobius"/>
    </source>
</evidence>
<sequence>MYRSRRYRNMDEGMLDLWKEQVINELEAYRDWGRNDHSRRWGLPRRRRNVLDYQQASRRLQDDLRREIAALRAVEQRAGRVRDPQVRELLRDILDEAQARGMDMEELARAYPRSGAGFWPGNGINLINILVVLLAASLLLPGVRKNLRPVAKKVVAGAVGLSEQFNTLLTTVKEEMEDIFAEAQFGRLTGALNSPAGEQADKK</sequence>